<dbReference type="InterPro" id="IPR003474">
    <property type="entry name" value="Glcn_transporter"/>
</dbReference>
<proteinExistence type="predicted"/>
<evidence type="ECO:0000256" key="1">
    <source>
        <dbReference type="SAM" id="Phobius"/>
    </source>
</evidence>
<feature type="transmembrane region" description="Helical" evidence="1">
    <location>
        <begin position="7"/>
        <end position="37"/>
    </location>
</feature>
<comment type="caution">
    <text evidence="2">The sequence shown here is derived from an EMBL/GenBank/DDBJ whole genome shotgun (WGS) entry which is preliminary data.</text>
</comment>
<dbReference type="EMBL" id="JARMAB010000050">
    <property type="protein sequence ID" value="MED1206073.1"/>
    <property type="molecule type" value="Genomic_DNA"/>
</dbReference>
<keyword evidence="1" id="KW-0812">Transmembrane</keyword>
<evidence type="ECO:0000313" key="2">
    <source>
        <dbReference type="EMBL" id="MED1206073.1"/>
    </source>
</evidence>
<dbReference type="PANTHER" id="PTHR30354">
    <property type="entry name" value="GNT FAMILY GLUCONATE TRANSPORTER"/>
    <property type="match status" value="1"/>
</dbReference>
<feature type="transmembrane region" description="Helical" evidence="1">
    <location>
        <begin position="176"/>
        <end position="198"/>
    </location>
</feature>
<feature type="transmembrane region" description="Helical" evidence="1">
    <location>
        <begin position="57"/>
        <end position="77"/>
    </location>
</feature>
<dbReference type="Proteomes" id="UP001341444">
    <property type="component" value="Unassembled WGS sequence"/>
</dbReference>
<gene>
    <name evidence="2" type="ORF">P4T90_23975</name>
</gene>
<evidence type="ECO:0000313" key="3">
    <source>
        <dbReference type="Proteomes" id="UP001341444"/>
    </source>
</evidence>
<keyword evidence="3" id="KW-1185">Reference proteome</keyword>
<feature type="transmembrane region" description="Helical" evidence="1">
    <location>
        <begin position="98"/>
        <end position="124"/>
    </location>
</feature>
<accession>A0ABU6MNX6</accession>
<dbReference type="RefSeq" id="WP_066269918.1">
    <property type="nucleotide sequence ID" value="NZ_JARMAB010000050.1"/>
</dbReference>
<protein>
    <submittedName>
        <fullName evidence="2">GntP family permease</fullName>
    </submittedName>
</protein>
<keyword evidence="1" id="KW-1133">Transmembrane helix</keyword>
<feature type="transmembrane region" description="Helical" evidence="1">
    <location>
        <begin position="290"/>
        <end position="312"/>
    </location>
</feature>
<reference evidence="2 3" key="1">
    <citation type="submission" date="2023-03" db="EMBL/GenBank/DDBJ databases">
        <title>Bacillus Genome Sequencing.</title>
        <authorList>
            <person name="Dunlap C."/>
        </authorList>
    </citation>
    <scope>NUCLEOTIDE SEQUENCE [LARGE SCALE GENOMIC DNA]</scope>
    <source>
        <strain evidence="2 3">B-23453</strain>
    </source>
</reference>
<dbReference type="PANTHER" id="PTHR30354:SF7">
    <property type="entry name" value="BLL7963 PROTEIN"/>
    <property type="match status" value="1"/>
</dbReference>
<feature type="transmembrane region" description="Helical" evidence="1">
    <location>
        <begin position="454"/>
        <end position="474"/>
    </location>
</feature>
<feature type="transmembrane region" description="Helical" evidence="1">
    <location>
        <begin position="246"/>
        <end position="270"/>
    </location>
</feature>
<organism evidence="2 3">
    <name type="scientific">Heyndrickxia acidicola</name>
    <dbReference type="NCBI Taxonomy" id="209389"/>
    <lineage>
        <taxon>Bacteria</taxon>
        <taxon>Bacillati</taxon>
        <taxon>Bacillota</taxon>
        <taxon>Bacilli</taxon>
        <taxon>Bacillales</taxon>
        <taxon>Bacillaceae</taxon>
        <taxon>Heyndrickxia</taxon>
    </lineage>
</organism>
<name>A0ABU6MNX6_9BACI</name>
<sequence>MEIIVILLALGLLMFVAYRGFSVILFAPICALFAVLLTDPGYVLPFFSNVFMEKMVGFIKSYFAVFLLGAIFGKVVEMSGIAESIARTIVKIIGPKRAIFAIVLLGAILTYSGVSLFVAVFAIYPFAAHMFRQANIPKRLIPGTIALGSFAFTMDALPGTPQIQNVIPTTFFKTNIYAAPFLGIAGTIFVLILGLWYLESRRKKAARNGEGYLGFQSTETAASAEPAAEDITNVDLTAQTSVLRQILAFVPLVLVGVMNKVFTIFIPRWYPNGFDFSKIGLKAFGVVDVAAVTAIWAVQMALVIGIAATLLFDWKRVTANFKSGINMSIGGALLATMNTGAEYGFGGVVSSLPGFTTISNGISHTFTNPLVNGAVTTTTLAGVTGSASGGMGIALSAMADKYTAAIQKYHIPPEVMHRVISMASGGMDTLPHNGAVITLLAVTGLTHKQSYRDIFAITIIKTLAVFFVIALYSITKIV</sequence>
<keyword evidence="1" id="KW-0472">Membrane</keyword>